<dbReference type="STRING" id="47428.A0A284SBZ3"/>
<evidence type="ECO:0000256" key="1">
    <source>
        <dbReference type="SAM" id="MobiDB-lite"/>
    </source>
</evidence>
<evidence type="ECO:0000313" key="2">
    <source>
        <dbReference type="EMBL" id="SJL18524.1"/>
    </source>
</evidence>
<protein>
    <submittedName>
        <fullName evidence="2">Uncharacterized protein</fullName>
    </submittedName>
</protein>
<dbReference type="Pfam" id="PF12013">
    <property type="entry name" value="OrsD"/>
    <property type="match status" value="1"/>
</dbReference>
<accession>A0A284SBZ3</accession>
<keyword evidence="3" id="KW-1185">Reference proteome</keyword>
<dbReference type="OrthoDB" id="2799352at2759"/>
<dbReference type="Proteomes" id="UP000219338">
    <property type="component" value="Unassembled WGS sequence"/>
</dbReference>
<proteinExistence type="predicted"/>
<name>A0A284SBZ3_ARMOS</name>
<feature type="region of interest" description="Disordered" evidence="1">
    <location>
        <begin position="280"/>
        <end position="314"/>
    </location>
</feature>
<evidence type="ECO:0000313" key="3">
    <source>
        <dbReference type="Proteomes" id="UP000219338"/>
    </source>
</evidence>
<dbReference type="InterPro" id="IPR022698">
    <property type="entry name" value="OrsD"/>
</dbReference>
<dbReference type="AlphaFoldDB" id="A0A284SBZ3"/>
<dbReference type="EMBL" id="FUEG01000062">
    <property type="protein sequence ID" value="SJL18524.1"/>
    <property type="molecule type" value="Genomic_DNA"/>
</dbReference>
<sequence>MSKRCVACGKGYKTNAEHDWRYHQCLYPVYIIDAPPQMGLVPLTWTQVTRNMLNGLMCLDKDCTHKKRFSFIDMVQYTKHLIESHPYIRTSFTENVLHVQEPTNFGNPDIPVSCSVQYSHHMSEDQPPIPPTSSSSHFQPPTDPIDATLIFETPPDMADNVFLPYISPKISDDSFIPYIPPEIVPVPSKSTVIPYGHSVQSPSNVSYLKLPAHPPVTAIPSVPNTRLRACRPATAIPTVSNTRCPVLRPCAPVLAIPAVPRKACNILLVHLPKEVAGKFHTYTQPSPPKVVEEPLDDTSPRGPLSLGTHHHDNPMLRNNSFAPTMDGDGDVAMLPPLGLSSLGQEAHYPDPQDNLTLDNPYVEESGSNCILVTRTLTRFNLFLHSQYRTIHCRNKIGSEECNTAQLPYAVAGHLQSQHQYVFNKKEKKDLKAYIMTLKPVTNRYTFVNPKPSLAPVKGLKMEKGFCCKKCSYASNDHRGQAHYIPVAERRQEGWVQHFFIAPIRYFSVEPSSAKRSNTGEEDPFTIFLKTVVPAIENESIQVLPDAIWPREVPPLVKMMGWHLHLADYITDRHKVQNLRTLVESPPKRVKGSIPDLIYQAVFGYLDAIGELHRGLTVLEKKLLFNPDDPSQRFTMHDESATQRDYGHLLFVFVYAILTSRTSSITDYRFPLTTSDDKNAKRLMKVIKNKRSKLEASEDLHSFLVPLFLPCPSTQDKWDIPIDRTTQVYAKFKYLIRCTCLFEANKRRADFDDNLYPAIKHYAKHMLSSESGTSPYALVTEAQGFASGLVFSQPSPPTTHVSADGLTIFHKATMFHIPSWRAGLHQMMDFVIASQDLLIGEADSFTIPDFIPDDWGKESRGYSWLDNADFGVHSYALVKNLMADPSNVSVGEDGSLMYNFPKLEKLLSDIGEIT</sequence>
<organism evidence="2 3">
    <name type="scientific">Armillaria ostoyae</name>
    <name type="common">Armillaria root rot fungus</name>
    <dbReference type="NCBI Taxonomy" id="47428"/>
    <lineage>
        <taxon>Eukaryota</taxon>
        <taxon>Fungi</taxon>
        <taxon>Dikarya</taxon>
        <taxon>Basidiomycota</taxon>
        <taxon>Agaricomycotina</taxon>
        <taxon>Agaricomycetes</taxon>
        <taxon>Agaricomycetidae</taxon>
        <taxon>Agaricales</taxon>
        <taxon>Marasmiineae</taxon>
        <taxon>Physalacriaceae</taxon>
        <taxon>Armillaria</taxon>
    </lineage>
</organism>
<gene>
    <name evidence="2" type="ORF">ARMOST_22117</name>
</gene>
<reference evidence="3" key="1">
    <citation type="journal article" date="2017" name="Nat. Ecol. Evol.">
        <title>Genome expansion and lineage-specific genetic innovations in the forest pathogenic fungi Armillaria.</title>
        <authorList>
            <person name="Sipos G."/>
            <person name="Prasanna A.N."/>
            <person name="Walter M.C."/>
            <person name="O'Connor E."/>
            <person name="Balint B."/>
            <person name="Krizsan K."/>
            <person name="Kiss B."/>
            <person name="Hess J."/>
            <person name="Varga T."/>
            <person name="Slot J."/>
            <person name="Riley R."/>
            <person name="Boka B."/>
            <person name="Rigling D."/>
            <person name="Barry K."/>
            <person name="Lee J."/>
            <person name="Mihaltcheva S."/>
            <person name="LaButti K."/>
            <person name="Lipzen A."/>
            <person name="Waldron R."/>
            <person name="Moloney N.M."/>
            <person name="Sperisen C."/>
            <person name="Kredics L."/>
            <person name="Vagvoelgyi C."/>
            <person name="Patrignani A."/>
            <person name="Fitzpatrick D."/>
            <person name="Nagy I."/>
            <person name="Doyle S."/>
            <person name="Anderson J.B."/>
            <person name="Grigoriev I.V."/>
            <person name="Gueldener U."/>
            <person name="Muensterkoetter M."/>
            <person name="Nagy L.G."/>
        </authorList>
    </citation>
    <scope>NUCLEOTIDE SEQUENCE [LARGE SCALE GENOMIC DNA]</scope>
    <source>
        <strain evidence="3">C18/9</strain>
    </source>
</reference>